<dbReference type="GO" id="GO:0016020">
    <property type="term" value="C:membrane"/>
    <property type="evidence" value="ECO:0007669"/>
    <property type="project" value="UniProtKB-SubCell"/>
</dbReference>
<protein>
    <submittedName>
        <fullName evidence="7">Flagellar biosynthesis protein FlgM</fullName>
    </submittedName>
</protein>
<dbReference type="SUPFAM" id="SSF55486">
    <property type="entry name" value="Metalloproteases ('zincins'), catalytic domain"/>
    <property type="match status" value="1"/>
</dbReference>
<dbReference type="PANTHER" id="PTHR30168">
    <property type="entry name" value="PUTATIVE MEMBRANE PROTEIN YPFJ"/>
    <property type="match status" value="1"/>
</dbReference>
<sequence>MRWQDGRESRNVEDRRGMSGGGPLGRGGFRTGGIGIPIGRGGIGIGGLAVIVVVSLLLGINPLDLLQGTAPQDQARYEQSDAPRSGADDELKRFVSVVLADTEDTWRAQFQQIGRTYQDPALVLFSGTVDSGCGFAQAAMGPFYCPLDRKVYIDLSFYRDLRDRFRAPGDFAQAYVIAHEVGHHVQNLLGISDQVQQAQRQAGSQAEANGLSVRLELQADCFAGLWANHANRERQIIEPGDVEEALTAASAIGDDRLQKQSRGTVAPDSFTHGSSAQRVQWFRKGLETGELQACDTFGAERL</sequence>
<reference evidence="7 8" key="1">
    <citation type="submission" date="2018-07" db="EMBL/GenBank/DDBJ databases">
        <title>Genome sequence of Azospirillum sp. ATCC 49961.</title>
        <authorList>
            <person name="Sant'Anna F.H."/>
            <person name="Baldani J.I."/>
            <person name="Zilli J.E."/>
            <person name="Reis V.M."/>
            <person name="Hartmann A."/>
            <person name="Cruz L."/>
            <person name="de Souza E.M."/>
            <person name="de Oliveira Pedrosa F."/>
            <person name="Passaglia L.M.P."/>
        </authorList>
    </citation>
    <scope>NUCLEOTIDE SEQUENCE [LARGE SCALE GENOMIC DNA]</scope>
    <source>
        <strain evidence="7 8">ATCC 49961</strain>
    </source>
</reference>
<proteinExistence type="predicted"/>
<evidence type="ECO:0000256" key="1">
    <source>
        <dbReference type="ARBA" id="ARBA00004167"/>
    </source>
</evidence>
<dbReference type="PANTHER" id="PTHR30168:SF0">
    <property type="entry name" value="INNER MEMBRANE PROTEIN"/>
    <property type="match status" value="1"/>
</dbReference>
<dbReference type="AlphaFoldDB" id="A0A9W7U0D9"/>
<evidence type="ECO:0000256" key="3">
    <source>
        <dbReference type="ARBA" id="ARBA00022989"/>
    </source>
</evidence>
<feature type="transmembrane region" description="Helical" evidence="6">
    <location>
        <begin position="38"/>
        <end position="60"/>
    </location>
</feature>
<dbReference type="EMBL" id="QOKW01000003">
    <property type="protein sequence ID" value="KAA0682934.1"/>
    <property type="molecule type" value="Genomic_DNA"/>
</dbReference>
<keyword evidence="7" id="KW-0282">Flagellum</keyword>
<dbReference type="Pfam" id="PF04228">
    <property type="entry name" value="Zn_peptidase"/>
    <property type="match status" value="1"/>
</dbReference>
<evidence type="ECO:0000256" key="5">
    <source>
        <dbReference type="SAM" id="MobiDB-lite"/>
    </source>
</evidence>
<dbReference type="OrthoDB" id="9774900at2"/>
<keyword evidence="7" id="KW-0969">Cilium</keyword>
<dbReference type="RefSeq" id="WP_149467952.1">
    <property type="nucleotide sequence ID" value="NZ_QOKW01000003.1"/>
</dbReference>
<evidence type="ECO:0000256" key="6">
    <source>
        <dbReference type="SAM" id="Phobius"/>
    </source>
</evidence>
<evidence type="ECO:0000313" key="8">
    <source>
        <dbReference type="Proteomes" id="UP000480854"/>
    </source>
</evidence>
<gene>
    <name evidence="7" type="ORF">DS843_05860</name>
</gene>
<keyword evidence="8" id="KW-1185">Reference proteome</keyword>
<evidence type="ECO:0000256" key="4">
    <source>
        <dbReference type="ARBA" id="ARBA00023136"/>
    </source>
</evidence>
<dbReference type="Proteomes" id="UP000480854">
    <property type="component" value="Unassembled WGS sequence"/>
</dbReference>
<comment type="subcellular location">
    <subcellularLocation>
        <location evidence="1">Membrane</location>
        <topology evidence="1">Single-pass membrane protein</topology>
    </subcellularLocation>
</comment>
<accession>A0A9W7U0D9</accession>
<keyword evidence="4 6" id="KW-0472">Membrane</keyword>
<feature type="compositionally biased region" description="Basic and acidic residues" evidence="5">
    <location>
        <begin position="1"/>
        <end position="17"/>
    </location>
</feature>
<keyword evidence="7" id="KW-0966">Cell projection</keyword>
<evidence type="ECO:0000313" key="7">
    <source>
        <dbReference type="EMBL" id="KAA0682934.1"/>
    </source>
</evidence>
<evidence type="ECO:0000256" key="2">
    <source>
        <dbReference type="ARBA" id="ARBA00022692"/>
    </source>
</evidence>
<feature type="region of interest" description="Disordered" evidence="5">
    <location>
        <begin position="1"/>
        <end position="26"/>
    </location>
</feature>
<organism evidence="7 8">
    <name type="scientific">Roseomonas genomospecies 6</name>
    <dbReference type="NCBI Taxonomy" id="214106"/>
    <lineage>
        <taxon>Bacteria</taxon>
        <taxon>Pseudomonadati</taxon>
        <taxon>Pseudomonadota</taxon>
        <taxon>Alphaproteobacteria</taxon>
        <taxon>Acetobacterales</taxon>
        <taxon>Roseomonadaceae</taxon>
        <taxon>Roseomonas</taxon>
    </lineage>
</organism>
<comment type="caution">
    <text evidence="7">The sequence shown here is derived from an EMBL/GenBank/DDBJ whole genome shotgun (WGS) entry which is preliminary data.</text>
</comment>
<keyword evidence="2 6" id="KW-0812">Transmembrane</keyword>
<keyword evidence="3 6" id="KW-1133">Transmembrane helix</keyword>
<dbReference type="InterPro" id="IPR007343">
    <property type="entry name" value="Uncharacterised_pept_Zn_put"/>
</dbReference>
<name>A0A9W7U0D9_9PROT</name>